<evidence type="ECO:0000313" key="5">
    <source>
        <dbReference type="EMBL" id="VFS25015.1"/>
    </source>
</evidence>
<evidence type="ECO:0000313" key="2">
    <source>
        <dbReference type="EMBL" id="VFR65353.1"/>
    </source>
</evidence>
<dbReference type="EMBL" id="CAADIO010000050">
    <property type="protein sequence ID" value="VFR96765.1"/>
    <property type="molecule type" value="Genomic_DNA"/>
</dbReference>
<reference evidence="2" key="1">
    <citation type="submission" date="2019-03" db="EMBL/GenBank/DDBJ databases">
        <authorList>
            <person name="Danneels B."/>
        </authorList>
    </citation>
    <scope>NUCLEOTIDE SEQUENCE</scope>
</reference>
<sequence length="93" mass="10146">MFASKVKRRTTVLPVATSAPLQAETGTRHDGCAYCMARLSPQFQGNRSIDRAVPEIGSSRTCCPASRASAGSGLNQEIDGLCRWFWRKMAVII</sequence>
<dbReference type="AlphaFoldDB" id="A0A484STJ1"/>
<proteinExistence type="predicted"/>
<dbReference type="EMBL" id="CAADIK010000012">
    <property type="protein sequence ID" value="VFR65353.1"/>
    <property type="molecule type" value="Genomic_DNA"/>
</dbReference>
<dbReference type="EMBL" id="CAADIP010000031">
    <property type="protein sequence ID" value="VFR92533.1"/>
    <property type="molecule type" value="Genomic_DNA"/>
</dbReference>
<evidence type="ECO:0000313" key="3">
    <source>
        <dbReference type="EMBL" id="VFR92533.1"/>
    </source>
</evidence>
<accession>A0A484STJ1</accession>
<dbReference type="EMBL" id="CAADII010000007">
    <property type="protein sequence ID" value="VFR53128.1"/>
    <property type="molecule type" value="Genomic_DNA"/>
</dbReference>
<evidence type="ECO:0000313" key="4">
    <source>
        <dbReference type="EMBL" id="VFR96765.1"/>
    </source>
</evidence>
<name>A0A484STJ1_9ZZZZ</name>
<gene>
    <name evidence="1" type="ORF">BRI6_2671</name>
    <name evidence="2" type="ORF">BRI9_2727</name>
    <name evidence="3" type="ORF">IVO3_2727</name>
    <name evidence="4" type="ORF">RAN3_2622</name>
    <name evidence="5" type="ORF">RAN7_2699</name>
</gene>
<protein>
    <submittedName>
        <fullName evidence="2">Uncharacterized protein</fullName>
    </submittedName>
</protein>
<dbReference type="EMBL" id="CAADIZ010000030">
    <property type="protein sequence ID" value="VFS25015.1"/>
    <property type="molecule type" value="Genomic_DNA"/>
</dbReference>
<organism evidence="2">
    <name type="scientific">plant metagenome</name>
    <dbReference type="NCBI Taxonomy" id="1297885"/>
    <lineage>
        <taxon>unclassified sequences</taxon>
        <taxon>metagenomes</taxon>
        <taxon>organismal metagenomes</taxon>
    </lineage>
</organism>
<evidence type="ECO:0000313" key="1">
    <source>
        <dbReference type="EMBL" id="VFR53128.1"/>
    </source>
</evidence>